<evidence type="ECO:0000256" key="7">
    <source>
        <dbReference type="ARBA" id="ARBA00023136"/>
    </source>
</evidence>
<proteinExistence type="predicted"/>
<evidence type="ECO:0000256" key="1">
    <source>
        <dbReference type="ARBA" id="ARBA00004377"/>
    </source>
</evidence>
<comment type="subcellular location">
    <subcellularLocation>
        <location evidence="1">Cell inner membrane</location>
        <topology evidence="1">Single-pass membrane protein</topology>
    </subcellularLocation>
</comment>
<evidence type="ECO:0000256" key="3">
    <source>
        <dbReference type="ARBA" id="ARBA00022481"/>
    </source>
</evidence>
<keyword evidence="11" id="KW-1185">Reference proteome</keyword>
<evidence type="ECO:0000256" key="4">
    <source>
        <dbReference type="ARBA" id="ARBA00022519"/>
    </source>
</evidence>
<evidence type="ECO:0000256" key="5">
    <source>
        <dbReference type="ARBA" id="ARBA00022692"/>
    </source>
</evidence>
<keyword evidence="4" id="KW-0997">Cell inner membrane</keyword>
<sequence>MVLVIMAFVVVSVLAAKPRSAAARTGAEARAIAATLQLARSRARAGNAEIVVDVDTRNRRIGAARSMRQLPDGMEIALTVAESERRGRIGGLRFYPDGQSSGGEILLSYKGQKERIVVNWFTGEPRIE</sequence>
<dbReference type="Proteomes" id="UP000639516">
    <property type="component" value="Unassembled WGS sequence"/>
</dbReference>
<evidence type="ECO:0000313" key="10">
    <source>
        <dbReference type="EMBL" id="MBC9981058.1"/>
    </source>
</evidence>
<dbReference type="InterPro" id="IPR022346">
    <property type="entry name" value="T2SS_GspH"/>
</dbReference>
<feature type="signal peptide" evidence="8">
    <location>
        <begin position="1"/>
        <end position="21"/>
    </location>
</feature>
<keyword evidence="2" id="KW-1003">Cell membrane</keyword>
<feature type="chain" id="PRO_5046383407" evidence="8">
    <location>
        <begin position="22"/>
        <end position="128"/>
    </location>
</feature>
<keyword evidence="5" id="KW-0812">Transmembrane</keyword>
<comment type="caution">
    <text evidence="10">The sequence shown here is derived from an EMBL/GenBank/DDBJ whole genome shotgun (WGS) entry which is preliminary data.</text>
</comment>
<reference evidence="10 11" key="1">
    <citation type="journal article" date="2020" name="Arch. Microbiol.">
        <title>Bradyrhizobium campsiandrae sp. nov., a nitrogen-fixing bacterial strain isolated from a native leguminous tree from the Amazon adapted to flooded conditions.</title>
        <authorList>
            <person name="Cabral Michel D."/>
            <person name="Martins da Costa E."/>
            <person name="Azarias Guimaraes A."/>
            <person name="Soares de Carvalho T."/>
            <person name="Santos de Castro Caputo P."/>
            <person name="Willems A."/>
            <person name="de Souza Moreira F.M."/>
        </authorList>
    </citation>
    <scope>NUCLEOTIDE SEQUENCE [LARGE SCALE GENOMIC DNA]</scope>
    <source>
        <strain evidence="11">INPA 384B</strain>
    </source>
</reference>
<organism evidence="10 11">
    <name type="scientific">Bradyrhizobium campsiandrae</name>
    <dbReference type="NCBI Taxonomy" id="1729892"/>
    <lineage>
        <taxon>Bacteria</taxon>
        <taxon>Pseudomonadati</taxon>
        <taxon>Pseudomonadota</taxon>
        <taxon>Alphaproteobacteria</taxon>
        <taxon>Hyphomicrobiales</taxon>
        <taxon>Nitrobacteraceae</taxon>
        <taxon>Bradyrhizobium</taxon>
    </lineage>
</organism>
<protein>
    <submittedName>
        <fullName evidence="10">GspH/FimT family pseudopilin</fullName>
    </submittedName>
</protein>
<keyword evidence="6" id="KW-1133">Transmembrane helix</keyword>
<accession>A0ABR7UD26</accession>
<evidence type="ECO:0000256" key="8">
    <source>
        <dbReference type="SAM" id="SignalP"/>
    </source>
</evidence>
<feature type="domain" description="General secretion pathway GspH" evidence="9">
    <location>
        <begin position="28"/>
        <end position="120"/>
    </location>
</feature>
<name>A0ABR7UD26_9BRAD</name>
<keyword evidence="8" id="KW-0732">Signal</keyword>
<gene>
    <name evidence="10" type="ORF">HA482_22910</name>
</gene>
<dbReference type="Pfam" id="PF12019">
    <property type="entry name" value="GspH"/>
    <property type="match status" value="1"/>
</dbReference>
<evidence type="ECO:0000259" key="9">
    <source>
        <dbReference type="Pfam" id="PF12019"/>
    </source>
</evidence>
<keyword evidence="7" id="KW-0472">Membrane</keyword>
<evidence type="ECO:0000313" key="11">
    <source>
        <dbReference type="Proteomes" id="UP000639516"/>
    </source>
</evidence>
<keyword evidence="3" id="KW-0488">Methylation</keyword>
<evidence type="ECO:0000256" key="2">
    <source>
        <dbReference type="ARBA" id="ARBA00022475"/>
    </source>
</evidence>
<dbReference type="EMBL" id="JAATTO010000033">
    <property type="protein sequence ID" value="MBC9981058.1"/>
    <property type="molecule type" value="Genomic_DNA"/>
</dbReference>
<evidence type="ECO:0000256" key="6">
    <source>
        <dbReference type="ARBA" id="ARBA00022989"/>
    </source>
</evidence>